<evidence type="ECO:0000259" key="3">
    <source>
        <dbReference type="PROSITE" id="PS50190"/>
    </source>
</evidence>
<feature type="compositionally biased region" description="Acidic residues" evidence="1">
    <location>
        <begin position="547"/>
        <end position="559"/>
    </location>
</feature>
<dbReference type="InterPro" id="IPR000904">
    <property type="entry name" value="Sec7_dom"/>
</dbReference>
<dbReference type="GO" id="GO:0005085">
    <property type="term" value="F:guanyl-nucleotide exchange factor activity"/>
    <property type="evidence" value="ECO:0007669"/>
    <property type="project" value="InterPro"/>
</dbReference>
<dbReference type="PANTHER" id="PTHR10663">
    <property type="entry name" value="GUANYL-NUCLEOTIDE EXCHANGE FACTOR"/>
    <property type="match status" value="1"/>
</dbReference>
<feature type="region of interest" description="Disordered" evidence="1">
    <location>
        <begin position="748"/>
        <end position="767"/>
    </location>
</feature>
<reference evidence="4" key="1">
    <citation type="journal article" date="2014" name="Genome Announc.">
        <title>Draft genome sequence of Rhodosporidium toruloides CECT1137, an oleaginous yeast of biotechnological interest.</title>
        <authorList>
            <person name="Morin N."/>
            <person name="Calcas X."/>
            <person name="Devillers H."/>
            <person name="Durrens P."/>
            <person name="Sherman D.J."/>
            <person name="Nicaud J.-M."/>
            <person name="Neuveglise C."/>
        </authorList>
    </citation>
    <scope>NUCLEOTIDE SEQUENCE</scope>
    <source>
        <strain evidence="4">CECT1137</strain>
    </source>
</reference>
<dbReference type="Gene3D" id="2.30.29.30">
    <property type="entry name" value="Pleckstrin-homology domain (PH domain)/Phosphotyrosine-binding domain (PTB)"/>
    <property type="match status" value="1"/>
</dbReference>
<feature type="region of interest" description="Disordered" evidence="1">
    <location>
        <begin position="1260"/>
        <end position="1311"/>
    </location>
</feature>
<dbReference type="GO" id="GO:0032012">
    <property type="term" value="P:regulation of ARF protein signal transduction"/>
    <property type="evidence" value="ECO:0007669"/>
    <property type="project" value="InterPro"/>
</dbReference>
<dbReference type="Gene3D" id="1.10.220.20">
    <property type="match status" value="1"/>
</dbReference>
<dbReference type="PROSITE" id="PS50003">
    <property type="entry name" value="PH_DOMAIN"/>
    <property type="match status" value="1"/>
</dbReference>
<feature type="compositionally biased region" description="Basic and acidic residues" evidence="1">
    <location>
        <begin position="298"/>
        <end position="310"/>
    </location>
</feature>
<dbReference type="InterPro" id="IPR001849">
    <property type="entry name" value="PH_domain"/>
</dbReference>
<dbReference type="InterPro" id="IPR011993">
    <property type="entry name" value="PH-like_dom_sf"/>
</dbReference>
<feature type="compositionally biased region" description="Low complexity" evidence="1">
    <location>
        <begin position="434"/>
        <end position="448"/>
    </location>
</feature>
<feature type="domain" description="PH" evidence="2">
    <location>
        <begin position="1192"/>
        <end position="1231"/>
    </location>
</feature>
<proteinExistence type="predicted"/>
<name>A0A061AQP8_RHOTO</name>
<feature type="compositionally biased region" description="Low complexity" evidence="1">
    <location>
        <begin position="7"/>
        <end position="60"/>
    </location>
</feature>
<evidence type="ECO:0000256" key="1">
    <source>
        <dbReference type="SAM" id="MobiDB-lite"/>
    </source>
</evidence>
<feature type="domain" description="SEC7" evidence="3">
    <location>
        <begin position="879"/>
        <end position="1075"/>
    </location>
</feature>
<feature type="compositionally biased region" description="Pro residues" evidence="1">
    <location>
        <begin position="1263"/>
        <end position="1277"/>
    </location>
</feature>
<feature type="compositionally biased region" description="Polar residues" evidence="1">
    <location>
        <begin position="711"/>
        <end position="736"/>
    </location>
</feature>
<feature type="region of interest" description="Disordered" evidence="1">
    <location>
        <begin position="1323"/>
        <end position="1350"/>
    </location>
</feature>
<feature type="region of interest" description="Disordered" evidence="1">
    <location>
        <begin position="1"/>
        <end position="86"/>
    </location>
</feature>
<dbReference type="SUPFAM" id="SSF48425">
    <property type="entry name" value="Sec7 domain"/>
    <property type="match status" value="1"/>
</dbReference>
<feature type="compositionally biased region" description="Polar residues" evidence="1">
    <location>
        <begin position="357"/>
        <end position="366"/>
    </location>
</feature>
<feature type="region of interest" description="Disordered" evidence="1">
    <location>
        <begin position="1436"/>
        <end position="1455"/>
    </location>
</feature>
<dbReference type="Pfam" id="PF01369">
    <property type="entry name" value="Sec7"/>
    <property type="match status" value="1"/>
</dbReference>
<evidence type="ECO:0000259" key="2">
    <source>
        <dbReference type="PROSITE" id="PS50003"/>
    </source>
</evidence>
<feature type="compositionally biased region" description="Low complexity" evidence="1">
    <location>
        <begin position="611"/>
        <end position="625"/>
    </location>
</feature>
<dbReference type="InterPro" id="IPR035999">
    <property type="entry name" value="Sec7_dom_sf"/>
</dbReference>
<feature type="compositionally biased region" description="Polar residues" evidence="1">
    <location>
        <begin position="326"/>
        <end position="347"/>
    </location>
</feature>
<dbReference type="Gene3D" id="1.10.1000.11">
    <property type="entry name" value="Arf Nucleotide-binding Site Opener,domain 2"/>
    <property type="match status" value="1"/>
</dbReference>
<dbReference type="EMBL" id="LK052939">
    <property type="protein sequence ID" value="CDR39955.1"/>
    <property type="molecule type" value="Genomic_DNA"/>
</dbReference>
<gene>
    <name evidence="4" type="ORF">RHTO0S_04e12486g</name>
</gene>
<dbReference type="CDD" id="cd00821">
    <property type="entry name" value="PH"/>
    <property type="match status" value="1"/>
</dbReference>
<accession>A0A061AQP8</accession>
<dbReference type="PROSITE" id="PS50190">
    <property type="entry name" value="SEC7"/>
    <property type="match status" value="1"/>
</dbReference>
<organism evidence="4">
    <name type="scientific">Rhodotorula toruloides</name>
    <name type="common">Yeast</name>
    <name type="synonym">Rhodosporidium toruloides</name>
    <dbReference type="NCBI Taxonomy" id="5286"/>
    <lineage>
        <taxon>Eukaryota</taxon>
        <taxon>Fungi</taxon>
        <taxon>Dikarya</taxon>
        <taxon>Basidiomycota</taxon>
        <taxon>Pucciniomycotina</taxon>
        <taxon>Microbotryomycetes</taxon>
        <taxon>Sporidiobolales</taxon>
        <taxon>Sporidiobolaceae</taxon>
        <taxon>Rhodotorula</taxon>
    </lineage>
</organism>
<dbReference type="OrthoDB" id="430364at2759"/>
<protein>
    <submittedName>
        <fullName evidence="4">RHTO0S04e12486g1_1</fullName>
    </submittedName>
</protein>
<feature type="compositionally biased region" description="Low complexity" evidence="1">
    <location>
        <begin position="490"/>
        <end position="522"/>
    </location>
</feature>
<sequence length="1455" mass="153387">MDSTASSSTEAPRAAALATLRRAASTRTAGSPSPSSPSASPSSSPRPRLAPPSSSTLSPAQFVSRRRSRSFGAYTPPADFPPSLPSSLERTASLLARQLAMAKLTGTAPPPLPPKDLFPSFDALAAPGQGAGAGVMPTLEELQQRARAKLLAAQQAGAGLVRNNTVTSSSAPLASGEADGSALKRNNTVTGVGAGSAEGLLDAPIDRDKIRVNLMRKLSARRLEGPSRARAAEGLDVVGRIGRARPRSGSWSAGGSNGGLGAIEMAVEPEEARGGLAPPLAYGGPFLGAVAREHQERHRLDPLDTQEVVRDSQLTPLDRTPRLDNPTGQTPERTPQASYLNSWQSQPSHDEADLATPSAQHSSTLQPASYPTYRSTPSSSTDSATSASSTDSSALRAARAATSRPAFLPSFGIAAVEGRGMEAEEDDEAVAAAAARKRGSSASSSVAAQGGWGRWRGSDATTALPSLGATDPNRRPSVLATGIGLGVGGLSSPTSPGSSTAALRKGSTASSSRMRMTSSTGSDDSRAATRTRPPSSGSATSSRPERVEEEDRAESEAEEEKARGFPPPVLGYQFPSPVASPRESQVAPAEQASSEVKGPAESPQQLFRHLASTSKAPSAATPTIAVPSPSLSARKGNGLQFSLANYQPFSPNNHLTASPLLPDPISPTSVIPDPMAALTFPSSSPPKPGPTKSPHVNGTATSPRTHLDPPATSQGMSKSPSTDSNMSFHSAGASSYHSPVMMRRDLSNSSLAHDPFPTQPRVPRLPADQLPSNRILAQLDSILGDEALASTDPSPLDSPPRKLSLQASVLQVVNANTVKDRHLFLFNDMLVIAKPLIQHDADTGDPVLPSLDSHFLTKSVVECKRLKIAAAEEPVDEGSSSSSKKRHPLLLAFVDRFANDPARAIASLVQKGGLANDGPTIANLLFRNTDLNRNQLGVYLANPNHRSVLRAYTERFRFAGVRIDDAIRLFLMSVRLPYDVKAAEYVLGVVASIWAEANPASGFDPAVTLSLVMALLRLSDALHGTDGPDGRFFNAPKPQVPPNVDQFIEAFREADPRSVVSEDLLSRVYTSVRRERIEHASDNSIFSMTPDIEAIIEPAKLPTQLIYRVPSETFTITIPQPDPRFTIKLHGNDLQFDPPVLSFARSNKQSFRVTGTALGVRVMVLIKRGANAPRYQGLPLNKAFSIERAFMQHIFQLSFTNHLDVKRKYMFSCTSTEERAQWIRVLRDRIAATAGVPSPPHDTAATAAQTVAVQVLRDSLLPPDEPVPLPPAAPSPRPNLAAPRLGPPGTPGTSRGRVGTPTRPGSQLARSNSVSKLYAVQYRQENESSPASSLPGYGGGSFSGSTGERQRVGSLTPAAAAAAAAAKMQAAAQLKDEVAEAKAQHGSFVKTGHELVTTTEQNSLLPVVLAFLNAGLEAAPHPLSLQGSAFQLPPLPATSSSSDYPAHPFPSLYAP</sequence>
<dbReference type="SMART" id="SM00222">
    <property type="entry name" value="Sec7"/>
    <property type="match status" value="1"/>
</dbReference>
<feature type="compositionally biased region" description="Low complexity" evidence="1">
    <location>
        <begin position="1291"/>
        <end position="1305"/>
    </location>
</feature>
<feature type="compositionally biased region" description="Low complexity" evidence="1">
    <location>
        <begin position="367"/>
        <end position="390"/>
    </location>
</feature>
<feature type="region of interest" description="Disordered" evidence="1">
    <location>
        <begin position="298"/>
        <end position="390"/>
    </location>
</feature>
<dbReference type="InterPro" id="IPR023394">
    <property type="entry name" value="Sec7_C_sf"/>
</dbReference>
<feature type="compositionally biased region" description="Polar residues" evidence="1">
    <location>
        <begin position="532"/>
        <end position="542"/>
    </location>
</feature>
<feature type="region of interest" description="Disordered" evidence="1">
    <location>
        <begin position="434"/>
        <end position="631"/>
    </location>
</feature>
<dbReference type="SUPFAM" id="SSF50729">
    <property type="entry name" value="PH domain-like"/>
    <property type="match status" value="1"/>
</dbReference>
<feature type="region of interest" description="Disordered" evidence="1">
    <location>
        <begin position="666"/>
        <end position="736"/>
    </location>
</feature>
<evidence type="ECO:0000313" key="4">
    <source>
        <dbReference type="EMBL" id="CDR39955.1"/>
    </source>
</evidence>